<sequence length="136" mass="15554">MDLRKFYFNYISAINTSTDLTTDLRPYVKEGLIHSHDDKTPMSVDAFVQMIRQSQKDLPGLHFGIDMLVVENDSAKEDTGNIASRIRLSYEPSPGSTQVFFEHCMYHVEEGKIARVWSVLDGAGQKWLEEHYGDKP</sequence>
<reference evidence="1 2" key="1">
    <citation type="submission" date="2015-01" db="EMBL/GenBank/DDBJ databases">
        <title>The Genome Sequence of Exophiala oligosperma CBS72588.</title>
        <authorList>
            <consortium name="The Broad Institute Genomics Platform"/>
            <person name="Cuomo C."/>
            <person name="de Hoog S."/>
            <person name="Gorbushina A."/>
            <person name="Stielow B."/>
            <person name="Teixiera M."/>
            <person name="Abouelleil A."/>
            <person name="Chapman S.B."/>
            <person name="Priest M."/>
            <person name="Young S.K."/>
            <person name="Wortman J."/>
            <person name="Nusbaum C."/>
            <person name="Birren B."/>
        </authorList>
    </citation>
    <scope>NUCLEOTIDE SEQUENCE [LARGE SCALE GENOMIC DNA]</scope>
    <source>
        <strain evidence="1 2">CBS 72588</strain>
    </source>
</reference>
<dbReference type="Proteomes" id="UP000053342">
    <property type="component" value="Unassembled WGS sequence"/>
</dbReference>
<dbReference type="AlphaFoldDB" id="A0A0D2D8J7"/>
<dbReference type="InterPro" id="IPR032710">
    <property type="entry name" value="NTF2-like_dom_sf"/>
</dbReference>
<evidence type="ECO:0000313" key="1">
    <source>
        <dbReference type="EMBL" id="KIW38790.1"/>
    </source>
</evidence>
<dbReference type="GO" id="GO:0030638">
    <property type="term" value="P:polyketide metabolic process"/>
    <property type="evidence" value="ECO:0007669"/>
    <property type="project" value="InterPro"/>
</dbReference>
<keyword evidence="2" id="KW-1185">Reference proteome</keyword>
<organism evidence="1 2">
    <name type="scientific">Exophiala oligosperma</name>
    <dbReference type="NCBI Taxonomy" id="215243"/>
    <lineage>
        <taxon>Eukaryota</taxon>
        <taxon>Fungi</taxon>
        <taxon>Dikarya</taxon>
        <taxon>Ascomycota</taxon>
        <taxon>Pezizomycotina</taxon>
        <taxon>Eurotiomycetes</taxon>
        <taxon>Chaetothyriomycetidae</taxon>
        <taxon>Chaetothyriales</taxon>
        <taxon>Herpotrichiellaceae</taxon>
        <taxon>Exophiala</taxon>
    </lineage>
</organism>
<dbReference type="Pfam" id="PF07366">
    <property type="entry name" value="SnoaL"/>
    <property type="match status" value="1"/>
</dbReference>
<dbReference type="SUPFAM" id="SSF54427">
    <property type="entry name" value="NTF2-like"/>
    <property type="match status" value="1"/>
</dbReference>
<dbReference type="VEuPathDB" id="FungiDB:PV06_08629"/>
<dbReference type="RefSeq" id="XP_016259006.1">
    <property type="nucleotide sequence ID" value="XM_016409984.1"/>
</dbReference>
<dbReference type="InterPro" id="IPR009959">
    <property type="entry name" value="Cyclase_SnoaL-like"/>
</dbReference>
<dbReference type="OrthoDB" id="2830113at2759"/>
<dbReference type="EMBL" id="KN847340">
    <property type="protein sequence ID" value="KIW38790.1"/>
    <property type="molecule type" value="Genomic_DNA"/>
</dbReference>
<name>A0A0D2D8J7_9EURO</name>
<evidence type="ECO:0000313" key="2">
    <source>
        <dbReference type="Proteomes" id="UP000053342"/>
    </source>
</evidence>
<protein>
    <recommendedName>
        <fullName evidence="3">SnoaL-like domain-containing protein</fullName>
    </recommendedName>
</protein>
<dbReference type="GeneID" id="27360703"/>
<dbReference type="HOGENOM" id="CLU_103411_0_0_1"/>
<gene>
    <name evidence="1" type="ORF">PV06_08629</name>
</gene>
<dbReference type="Gene3D" id="3.10.450.50">
    <property type="match status" value="1"/>
</dbReference>
<evidence type="ECO:0008006" key="3">
    <source>
        <dbReference type="Google" id="ProtNLM"/>
    </source>
</evidence>
<proteinExistence type="predicted"/>
<dbReference type="STRING" id="215243.A0A0D2D8J7"/>
<accession>A0A0D2D8J7</accession>